<sequence length="133" mass="15341">MSELHRVLEQNVRGSYPGPGRARWPGLQRRWRLTYVAAGERDGCRLWPPPSCACGWRIDWRIYTRELIVIVMQPSACTAETQKYTHETDRTHVRLLVAVAIKGDVPHKLNEKVRSIPCKLYMVGKCSPKRICL</sequence>
<proteinExistence type="predicted"/>
<dbReference type="EMBL" id="CM000765">
    <property type="protein sequence ID" value="OQU81912.1"/>
    <property type="molecule type" value="Genomic_DNA"/>
</dbReference>
<organism evidence="1 2">
    <name type="scientific">Sorghum bicolor</name>
    <name type="common">Sorghum</name>
    <name type="synonym">Sorghum vulgare</name>
    <dbReference type="NCBI Taxonomy" id="4558"/>
    <lineage>
        <taxon>Eukaryota</taxon>
        <taxon>Viridiplantae</taxon>
        <taxon>Streptophyta</taxon>
        <taxon>Embryophyta</taxon>
        <taxon>Tracheophyta</taxon>
        <taxon>Spermatophyta</taxon>
        <taxon>Magnoliopsida</taxon>
        <taxon>Liliopsida</taxon>
        <taxon>Poales</taxon>
        <taxon>Poaceae</taxon>
        <taxon>PACMAD clade</taxon>
        <taxon>Panicoideae</taxon>
        <taxon>Andropogonodae</taxon>
        <taxon>Andropogoneae</taxon>
        <taxon>Sorghinae</taxon>
        <taxon>Sorghum</taxon>
    </lineage>
</organism>
<dbReference type="AlphaFoldDB" id="A0A1Z5RDU7"/>
<dbReference type="InParanoid" id="A0A1Z5RDU7"/>
<accession>A0A1Z5RDU7</accession>
<dbReference type="Proteomes" id="UP000000768">
    <property type="component" value="Chromosome 6"/>
</dbReference>
<protein>
    <submittedName>
        <fullName evidence="1">Uncharacterized protein</fullName>
    </submittedName>
</protein>
<evidence type="ECO:0000313" key="1">
    <source>
        <dbReference type="EMBL" id="OQU81912.1"/>
    </source>
</evidence>
<name>A0A1Z5RDU7_SORBI</name>
<reference evidence="1 2" key="1">
    <citation type="journal article" date="2009" name="Nature">
        <title>The Sorghum bicolor genome and the diversification of grasses.</title>
        <authorList>
            <person name="Paterson A.H."/>
            <person name="Bowers J.E."/>
            <person name="Bruggmann R."/>
            <person name="Dubchak I."/>
            <person name="Grimwood J."/>
            <person name="Gundlach H."/>
            <person name="Haberer G."/>
            <person name="Hellsten U."/>
            <person name="Mitros T."/>
            <person name="Poliakov A."/>
            <person name="Schmutz J."/>
            <person name="Spannagl M."/>
            <person name="Tang H."/>
            <person name="Wang X."/>
            <person name="Wicker T."/>
            <person name="Bharti A.K."/>
            <person name="Chapman J."/>
            <person name="Feltus F.A."/>
            <person name="Gowik U."/>
            <person name="Grigoriev I.V."/>
            <person name="Lyons E."/>
            <person name="Maher C.A."/>
            <person name="Martis M."/>
            <person name="Narechania A."/>
            <person name="Otillar R.P."/>
            <person name="Penning B.W."/>
            <person name="Salamov A.A."/>
            <person name="Wang Y."/>
            <person name="Zhang L."/>
            <person name="Carpita N.C."/>
            <person name="Freeling M."/>
            <person name="Gingle A.R."/>
            <person name="Hash C.T."/>
            <person name="Keller B."/>
            <person name="Klein P."/>
            <person name="Kresovich S."/>
            <person name="McCann M.C."/>
            <person name="Ming R."/>
            <person name="Peterson D.G."/>
            <person name="Mehboob-ur-Rahman"/>
            <person name="Ware D."/>
            <person name="Westhoff P."/>
            <person name="Mayer K.F."/>
            <person name="Messing J."/>
            <person name="Rokhsar D.S."/>
        </authorList>
    </citation>
    <scope>NUCLEOTIDE SEQUENCE [LARGE SCALE GENOMIC DNA]</scope>
    <source>
        <strain evidence="2">cv. BTx623</strain>
    </source>
</reference>
<keyword evidence="2" id="KW-1185">Reference proteome</keyword>
<reference evidence="2" key="2">
    <citation type="journal article" date="2018" name="Plant J.">
        <title>The Sorghum bicolor reference genome: improved assembly, gene annotations, a transcriptome atlas, and signatures of genome organization.</title>
        <authorList>
            <person name="McCormick R.F."/>
            <person name="Truong S.K."/>
            <person name="Sreedasyam A."/>
            <person name="Jenkins J."/>
            <person name="Shu S."/>
            <person name="Sims D."/>
            <person name="Kennedy M."/>
            <person name="Amirebrahimi M."/>
            <person name="Weers B.D."/>
            <person name="McKinley B."/>
            <person name="Mattison A."/>
            <person name="Morishige D.T."/>
            <person name="Grimwood J."/>
            <person name="Schmutz J."/>
            <person name="Mullet J.E."/>
        </authorList>
    </citation>
    <scope>NUCLEOTIDE SEQUENCE [LARGE SCALE GENOMIC DNA]</scope>
    <source>
        <strain evidence="2">cv. BTx623</strain>
    </source>
</reference>
<evidence type="ECO:0000313" key="2">
    <source>
        <dbReference type="Proteomes" id="UP000000768"/>
    </source>
</evidence>
<gene>
    <name evidence="1" type="ORF">SORBI_3006G140050</name>
</gene>
<dbReference type="Gramene" id="OQU81912">
    <property type="protein sequence ID" value="OQU81912"/>
    <property type="gene ID" value="SORBI_3006G140050"/>
</dbReference>